<protein>
    <submittedName>
        <fullName evidence="2">Uncharacterized protein</fullName>
    </submittedName>
</protein>
<evidence type="ECO:0000256" key="1">
    <source>
        <dbReference type="SAM" id="MobiDB-lite"/>
    </source>
</evidence>
<keyword evidence="3" id="KW-1185">Reference proteome</keyword>
<dbReference type="EnsemblPlants" id="TuG1812G0600002393.01.T01">
    <property type="protein sequence ID" value="TuG1812G0600002393.01.T01.cds269834"/>
    <property type="gene ID" value="TuG1812G0600002393.01"/>
</dbReference>
<proteinExistence type="predicted"/>
<accession>A0A8R7UTL8</accession>
<feature type="region of interest" description="Disordered" evidence="1">
    <location>
        <begin position="1"/>
        <end position="20"/>
    </location>
</feature>
<dbReference type="Proteomes" id="UP000015106">
    <property type="component" value="Chromosome 6"/>
</dbReference>
<feature type="compositionally biased region" description="Pro residues" evidence="1">
    <location>
        <begin position="35"/>
        <end position="46"/>
    </location>
</feature>
<reference evidence="3" key="1">
    <citation type="journal article" date="2013" name="Nature">
        <title>Draft genome of the wheat A-genome progenitor Triticum urartu.</title>
        <authorList>
            <person name="Ling H.Q."/>
            <person name="Zhao S."/>
            <person name="Liu D."/>
            <person name="Wang J."/>
            <person name="Sun H."/>
            <person name="Zhang C."/>
            <person name="Fan H."/>
            <person name="Li D."/>
            <person name="Dong L."/>
            <person name="Tao Y."/>
            <person name="Gao C."/>
            <person name="Wu H."/>
            <person name="Li Y."/>
            <person name="Cui Y."/>
            <person name="Guo X."/>
            <person name="Zheng S."/>
            <person name="Wang B."/>
            <person name="Yu K."/>
            <person name="Liang Q."/>
            <person name="Yang W."/>
            <person name="Lou X."/>
            <person name="Chen J."/>
            <person name="Feng M."/>
            <person name="Jian J."/>
            <person name="Zhang X."/>
            <person name="Luo G."/>
            <person name="Jiang Y."/>
            <person name="Liu J."/>
            <person name="Wang Z."/>
            <person name="Sha Y."/>
            <person name="Zhang B."/>
            <person name="Wu H."/>
            <person name="Tang D."/>
            <person name="Shen Q."/>
            <person name="Xue P."/>
            <person name="Zou S."/>
            <person name="Wang X."/>
            <person name="Liu X."/>
            <person name="Wang F."/>
            <person name="Yang Y."/>
            <person name="An X."/>
            <person name="Dong Z."/>
            <person name="Zhang K."/>
            <person name="Zhang X."/>
            <person name="Luo M.C."/>
            <person name="Dvorak J."/>
            <person name="Tong Y."/>
            <person name="Wang J."/>
            <person name="Yang H."/>
            <person name="Li Z."/>
            <person name="Wang D."/>
            <person name="Zhang A."/>
            <person name="Wang J."/>
        </authorList>
    </citation>
    <scope>NUCLEOTIDE SEQUENCE</scope>
    <source>
        <strain evidence="3">cv. G1812</strain>
    </source>
</reference>
<dbReference type="AlphaFoldDB" id="A0A8R7UTL8"/>
<dbReference type="Gramene" id="TuG1812G0600002393.01.T01">
    <property type="protein sequence ID" value="TuG1812G0600002393.01.T01.cds269834"/>
    <property type="gene ID" value="TuG1812G0600002393.01"/>
</dbReference>
<evidence type="ECO:0000313" key="3">
    <source>
        <dbReference type="Proteomes" id="UP000015106"/>
    </source>
</evidence>
<name>A0A8R7UTL8_TRIUA</name>
<feature type="region of interest" description="Disordered" evidence="1">
    <location>
        <begin position="33"/>
        <end position="62"/>
    </location>
</feature>
<feature type="compositionally biased region" description="Low complexity" evidence="1">
    <location>
        <begin position="47"/>
        <end position="62"/>
    </location>
</feature>
<reference evidence="2" key="3">
    <citation type="submission" date="2022-06" db="UniProtKB">
        <authorList>
            <consortium name="EnsemblPlants"/>
        </authorList>
    </citation>
    <scope>IDENTIFICATION</scope>
</reference>
<organism evidence="2 3">
    <name type="scientific">Triticum urartu</name>
    <name type="common">Red wild einkorn</name>
    <name type="synonym">Crithodium urartu</name>
    <dbReference type="NCBI Taxonomy" id="4572"/>
    <lineage>
        <taxon>Eukaryota</taxon>
        <taxon>Viridiplantae</taxon>
        <taxon>Streptophyta</taxon>
        <taxon>Embryophyta</taxon>
        <taxon>Tracheophyta</taxon>
        <taxon>Spermatophyta</taxon>
        <taxon>Magnoliopsida</taxon>
        <taxon>Liliopsida</taxon>
        <taxon>Poales</taxon>
        <taxon>Poaceae</taxon>
        <taxon>BOP clade</taxon>
        <taxon>Pooideae</taxon>
        <taxon>Triticodae</taxon>
        <taxon>Triticeae</taxon>
        <taxon>Triticinae</taxon>
        <taxon>Triticum</taxon>
    </lineage>
</organism>
<sequence>MFTASAPKAQPSRDISQTPHLTAPCITSSALKNCPRPPSCSPPCARPPDCTQSPTRTAPTTSAPESCLYGLRLHEC</sequence>
<evidence type="ECO:0000313" key="2">
    <source>
        <dbReference type="EnsemblPlants" id="TuG1812G0600002393.01.T01.cds269834"/>
    </source>
</evidence>
<reference evidence="2" key="2">
    <citation type="submission" date="2018-03" db="EMBL/GenBank/DDBJ databases">
        <title>The Triticum urartu genome reveals the dynamic nature of wheat genome evolution.</title>
        <authorList>
            <person name="Ling H."/>
            <person name="Ma B."/>
            <person name="Shi X."/>
            <person name="Liu H."/>
            <person name="Dong L."/>
            <person name="Sun H."/>
            <person name="Cao Y."/>
            <person name="Gao Q."/>
            <person name="Zheng S."/>
            <person name="Li Y."/>
            <person name="Yu Y."/>
            <person name="Du H."/>
            <person name="Qi M."/>
            <person name="Li Y."/>
            <person name="Yu H."/>
            <person name="Cui Y."/>
            <person name="Wang N."/>
            <person name="Chen C."/>
            <person name="Wu H."/>
            <person name="Zhao Y."/>
            <person name="Zhang J."/>
            <person name="Li Y."/>
            <person name="Zhou W."/>
            <person name="Zhang B."/>
            <person name="Hu W."/>
            <person name="Eijk M."/>
            <person name="Tang J."/>
            <person name="Witsenboer H."/>
            <person name="Zhao S."/>
            <person name="Li Z."/>
            <person name="Zhang A."/>
            <person name="Wang D."/>
            <person name="Liang C."/>
        </authorList>
    </citation>
    <scope>NUCLEOTIDE SEQUENCE [LARGE SCALE GENOMIC DNA]</scope>
    <source>
        <strain evidence="2">cv. G1812</strain>
    </source>
</reference>